<evidence type="ECO:0000259" key="4">
    <source>
        <dbReference type="PROSITE" id="PS50110"/>
    </source>
</evidence>
<evidence type="ECO:0000256" key="1">
    <source>
        <dbReference type="ARBA" id="ARBA00018672"/>
    </source>
</evidence>
<dbReference type="Pfam" id="PF04397">
    <property type="entry name" value="LytTR"/>
    <property type="match status" value="1"/>
</dbReference>
<evidence type="ECO:0000313" key="6">
    <source>
        <dbReference type="EMBL" id="EMZ24173.1"/>
    </source>
</evidence>
<feature type="domain" description="Response regulatory" evidence="4">
    <location>
        <begin position="3"/>
        <end position="120"/>
    </location>
</feature>
<dbReference type="PATRIC" id="fig|1235802.3.peg.3635"/>
<dbReference type="SMART" id="SM00850">
    <property type="entry name" value="LytTR"/>
    <property type="match status" value="1"/>
</dbReference>
<dbReference type="InterPro" id="IPR001789">
    <property type="entry name" value="Sig_transdc_resp-reg_receiver"/>
</dbReference>
<dbReference type="Gene3D" id="3.40.50.2300">
    <property type="match status" value="1"/>
</dbReference>
<evidence type="ECO:0000259" key="5">
    <source>
        <dbReference type="PROSITE" id="PS50930"/>
    </source>
</evidence>
<proteinExistence type="predicted"/>
<dbReference type="PANTHER" id="PTHR37299:SF1">
    <property type="entry name" value="STAGE 0 SPORULATION PROTEIN A HOMOLOG"/>
    <property type="match status" value="1"/>
</dbReference>
<dbReference type="Gene3D" id="2.40.50.1020">
    <property type="entry name" value="LytTr DNA-binding domain"/>
    <property type="match status" value="1"/>
</dbReference>
<sequence length="235" mass="27214">MIRIAIVEDDELYVDQLRQYLKDYQSETGEDFEIKAYRDGDGITSDYKAQYDLILMDIRMRFVDGMTAAEEIRKMDSEVIIIFITNMAQYAIRGYEVGALDYILKPVTYFAFTQKIGRAIARLKKKIQRPVVIRTRDGVLRMDAADIYYVESQAHNLIYHTKDGVFVASGTMKQAEELLQGMNFSRGNKGYLINLEHVEGVRDKCAVVKGERLLISRPRSSVFMQELTRYWSEVD</sequence>
<dbReference type="Proteomes" id="UP000012589">
    <property type="component" value="Unassembled WGS sequence"/>
</dbReference>
<comment type="caution">
    <text evidence="6">The sequence shown here is derived from an EMBL/GenBank/DDBJ whole genome shotgun (WGS) entry which is preliminary data.</text>
</comment>
<keyword evidence="3" id="KW-0597">Phosphoprotein</keyword>
<dbReference type="STRING" id="1235802.C823_03451"/>
<dbReference type="InterPro" id="IPR007492">
    <property type="entry name" value="LytTR_DNA-bd_dom"/>
</dbReference>
<gene>
    <name evidence="6" type="ORF">C823_03451</name>
</gene>
<keyword evidence="7" id="KW-1185">Reference proteome</keyword>
<organism evidence="6 7">
    <name type="scientific">Eubacterium plexicaudatum ASF492</name>
    <dbReference type="NCBI Taxonomy" id="1235802"/>
    <lineage>
        <taxon>Bacteria</taxon>
        <taxon>Bacillati</taxon>
        <taxon>Bacillota</taxon>
        <taxon>Clostridia</taxon>
        <taxon>Eubacteriales</taxon>
        <taxon>Eubacteriaceae</taxon>
        <taxon>Eubacterium</taxon>
    </lineage>
</organism>
<dbReference type="Pfam" id="PF00072">
    <property type="entry name" value="Response_reg"/>
    <property type="match status" value="1"/>
</dbReference>
<dbReference type="EMBL" id="AQFT01000100">
    <property type="protein sequence ID" value="EMZ24173.1"/>
    <property type="molecule type" value="Genomic_DNA"/>
</dbReference>
<reference evidence="6 7" key="1">
    <citation type="journal article" date="2014" name="Genome Announc.">
        <title>Draft genome sequences of the altered schaedler flora, a defined bacterial community from gnotobiotic mice.</title>
        <authorList>
            <person name="Wannemuehler M.J."/>
            <person name="Overstreet A.M."/>
            <person name="Ward D.V."/>
            <person name="Phillips G.J."/>
        </authorList>
    </citation>
    <scope>NUCLEOTIDE SEQUENCE [LARGE SCALE GENOMIC DNA]</scope>
    <source>
        <strain evidence="6 7">ASF492</strain>
    </source>
</reference>
<dbReference type="SUPFAM" id="SSF52172">
    <property type="entry name" value="CheY-like"/>
    <property type="match status" value="1"/>
</dbReference>
<dbReference type="InterPro" id="IPR011006">
    <property type="entry name" value="CheY-like_superfamily"/>
</dbReference>
<dbReference type="PROSITE" id="PS50110">
    <property type="entry name" value="RESPONSE_REGULATORY"/>
    <property type="match status" value="1"/>
</dbReference>
<comment type="function">
    <text evidence="2">May play the central regulatory role in sporulation. It may be an element of the effector pathway responsible for the activation of sporulation genes in response to nutritional stress. Spo0A may act in concert with spo0H (a sigma factor) to control the expression of some genes that are critical to the sporulation process.</text>
</comment>
<evidence type="ECO:0000256" key="2">
    <source>
        <dbReference type="ARBA" id="ARBA00024867"/>
    </source>
</evidence>
<dbReference type="GO" id="GO:0003677">
    <property type="term" value="F:DNA binding"/>
    <property type="evidence" value="ECO:0007669"/>
    <property type="project" value="InterPro"/>
</dbReference>
<dbReference type="GO" id="GO:0000156">
    <property type="term" value="F:phosphorelay response regulator activity"/>
    <property type="evidence" value="ECO:0007669"/>
    <property type="project" value="InterPro"/>
</dbReference>
<dbReference type="PROSITE" id="PS50930">
    <property type="entry name" value="HTH_LYTTR"/>
    <property type="match status" value="1"/>
</dbReference>
<name>N2ACI2_9FIRM</name>
<feature type="modified residue" description="4-aspartylphosphate" evidence="3">
    <location>
        <position position="57"/>
    </location>
</feature>
<dbReference type="PANTHER" id="PTHR37299">
    <property type="entry name" value="TRANSCRIPTIONAL REGULATOR-RELATED"/>
    <property type="match status" value="1"/>
</dbReference>
<dbReference type="HOGENOM" id="CLU_000445_14_2_9"/>
<protein>
    <recommendedName>
        <fullName evidence="1">Stage 0 sporulation protein A homolog</fullName>
    </recommendedName>
</protein>
<accession>N2ACI2</accession>
<dbReference type="OrthoDB" id="113975at2"/>
<dbReference type="SMART" id="SM00448">
    <property type="entry name" value="REC"/>
    <property type="match status" value="1"/>
</dbReference>
<feature type="domain" description="HTH LytTR-type" evidence="5">
    <location>
        <begin position="131"/>
        <end position="229"/>
    </location>
</feature>
<dbReference type="AlphaFoldDB" id="N2ACI2"/>
<dbReference type="eggNOG" id="COG3279">
    <property type="taxonomic scope" value="Bacteria"/>
</dbReference>
<evidence type="ECO:0000313" key="7">
    <source>
        <dbReference type="Proteomes" id="UP000012589"/>
    </source>
</evidence>
<dbReference type="InterPro" id="IPR046947">
    <property type="entry name" value="LytR-like"/>
</dbReference>
<evidence type="ECO:0000256" key="3">
    <source>
        <dbReference type="PROSITE-ProRule" id="PRU00169"/>
    </source>
</evidence>